<dbReference type="AlphaFoldDB" id="A0AAE1B4H2"/>
<sequence>TELFATSRVVVIQVSSVAVKLVHWRASGDRAARDKQQQQSPVSPESPGLWTGPAVALSILDSRLDLDLRAEVRPSVVRARDKARARVEIHGLFGLFPRVFLQDLHI</sequence>
<organism evidence="2 3">
    <name type="scientific">Elysia crispata</name>
    <name type="common">lettuce slug</name>
    <dbReference type="NCBI Taxonomy" id="231223"/>
    <lineage>
        <taxon>Eukaryota</taxon>
        <taxon>Metazoa</taxon>
        <taxon>Spiralia</taxon>
        <taxon>Lophotrochozoa</taxon>
        <taxon>Mollusca</taxon>
        <taxon>Gastropoda</taxon>
        <taxon>Heterobranchia</taxon>
        <taxon>Euthyneura</taxon>
        <taxon>Panpulmonata</taxon>
        <taxon>Sacoglossa</taxon>
        <taxon>Placobranchoidea</taxon>
        <taxon>Plakobranchidae</taxon>
        <taxon>Elysia</taxon>
    </lineage>
</organism>
<dbReference type="EMBL" id="JAWDGP010000585">
    <property type="protein sequence ID" value="KAK3799338.1"/>
    <property type="molecule type" value="Genomic_DNA"/>
</dbReference>
<feature type="compositionally biased region" description="Low complexity" evidence="1">
    <location>
        <begin position="37"/>
        <end position="47"/>
    </location>
</feature>
<reference evidence="2" key="1">
    <citation type="journal article" date="2023" name="G3 (Bethesda)">
        <title>A reference genome for the long-term kleptoplast-retaining sea slug Elysia crispata morphotype clarki.</title>
        <authorList>
            <person name="Eastman K.E."/>
            <person name="Pendleton A.L."/>
            <person name="Shaikh M.A."/>
            <person name="Suttiyut T."/>
            <person name="Ogas R."/>
            <person name="Tomko P."/>
            <person name="Gavelis G."/>
            <person name="Widhalm J.R."/>
            <person name="Wisecaver J.H."/>
        </authorList>
    </citation>
    <scope>NUCLEOTIDE SEQUENCE</scope>
    <source>
        <strain evidence="2">ECLA1</strain>
    </source>
</reference>
<protein>
    <submittedName>
        <fullName evidence="2">Uncharacterized protein</fullName>
    </submittedName>
</protein>
<evidence type="ECO:0000313" key="2">
    <source>
        <dbReference type="EMBL" id="KAK3799338.1"/>
    </source>
</evidence>
<feature type="region of interest" description="Disordered" evidence="1">
    <location>
        <begin position="30"/>
        <end position="49"/>
    </location>
</feature>
<gene>
    <name evidence="2" type="ORF">RRG08_004699</name>
</gene>
<feature type="non-terminal residue" evidence="2">
    <location>
        <position position="1"/>
    </location>
</feature>
<accession>A0AAE1B4H2</accession>
<name>A0AAE1B4H2_9GAST</name>
<keyword evidence="3" id="KW-1185">Reference proteome</keyword>
<evidence type="ECO:0000313" key="3">
    <source>
        <dbReference type="Proteomes" id="UP001283361"/>
    </source>
</evidence>
<evidence type="ECO:0000256" key="1">
    <source>
        <dbReference type="SAM" id="MobiDB-lite"/>
    </source>
</evidence>
<proteinExistence type="predicted"/>
<dbReference type="Proteomes" id="UP001283361">
    <property type="component" value="Unassembled WGS sequence"/>
</dbReference>
<comment type="caution">
    <text evidence="2">The sequence shown here is derived from an EMBL/GenBank/DDBJ whole genome shotgun (WGS) entry which is preliminary data.</text>
</comment>